<dbReference type="EMBL" id="MNCJ02000331">
    <property type="protein sequence ID" value="KAF5760718.1"/>
    <property type="molecule type" value="Genomic_DNA"/>
</dbReference>
<dbReference type="Gramene" id="mRNA:HanXRQr2_Chr16g0756721">
    <property type="protein sequence ID" value="CDS:HanXRQr2_Chr16g0756721.1"/>
    <property type="gene ID" value="HanXRQr2_Chr16g0756721"/>
</dbReference>
<reference evidence="1" key="2">
    <citation type="submission" date="2020-06" db="EMBL/GenBank/DDBJ databases">
        <title>Helianthus annuus Genome sequencing and assembly Release 2.</title>
        <authorList>
            <person name="Gouzy J."/>
            <person name="Langlade N."/>
            <person name="Munos S."/>
        </authorList>
    </citation>
    <scope>NUCLEOTIDE SEQUENCE</scope>
    <source>
        <tissue evidence="1">Leaves</tissue>
    </source>
</reference>
<protein>
    <submittedName>
        <fullName evidence="1">Uncharacterized protein</fullName>
    </submittedName>
</protein>
<evidence type="ECO:0000313" key="1">
    <source>
        <dbReference type="EMBL" id="KAF5760718.1"/>
    </source>
</evidence>
<keyword evidence="2" id="KW-1185">Reference proteome</keyword>
<name>A0A9K3DUW8_HELAN</name>
<proteinExistence type="predicted"/>
<evidence type="ECO:0000313" key="2">
    <source>
        <dbReference type="Proteomes" id="UP000215914"/>
    </source>
</evidence>
<reference evidence="1" key="1">
    <citation type="journal article" date="2017" name="Nature">
        <title>The sunflower genome provides insights into oil metabolism, flowering and Asterid evolution.</title>
        <authorList>
            <person name="Badouin H."/>
            <person name="Gouzy J."/>
            <person name="Grassa C.J."/>
            <person name="Murat F."/>
            <person name="Staton S.E."/>
            <person name="Cottret L."/>
            <person name="Lelandais-Briere C."/>
            <person name="Owens G.L."/>
            <person name="Carrere S."/>
            <person name="Mayjonade B."/>
            <person name="Legrand L."/>
            <person name="Gill N."/>
            <person name="Kane N.C."/>
            <person name="Bowers J.E."/>
            <person name="Hubner S."/>
            <person name="Bellec A."/>
            <person name="Berard A."/>
            <person name="Berges H."/>
            <person name="Blanchet N."/>
            <person name="Boniface M.C."/>
            <person name="Brunel D."/>
            <person name="Catrice O."/>
            <person name="Chaidir N."/>
            <person name="Claudel C."/>
            <person name="Donnadieu C."/>
            <person name="Faraut T."/>
            <person name="Fievet G."/>
            <person name="Helmstetter N."/>
            <person name="King M."/>
            <person name="Knapp S.J."/>
            <person name="Lai Z."/>
            <person name="Le Paslier M.C."/>
            <person name="Lippi Y."/>
            <person name="Lorenzon L."/>
            <person name="Mandel J.R."/>
            <person name="Marage G."/>
            <person name="Marchand G."/>
            <person name="Marquand E."/>
            <person name="Bret-Mestries E."/>
            <person name="Morien E."/>
            <person name="Nambeesan S."/>
            <person name="Nguyen T."/>
            <person name="Pegot-Espagnet P."/>
            <person name="Pouilly N."/>
            <person name="Raftis F."/>
            <person name="Sallet E."/>
            <person name="Schiex T."/>
            <person name="Thomas J."/>
            <person name="Vandecasteele C."/>
            <person name="Vares D."/>
            <person name="Vear F."/>
            <person name="Vautrin S."/>
            <person name="Crespi M."/>
            <person name="Mangin B."/>
            <person name="Burke J.M."/>
            <person name="Salse J."/>
            <person name="Munos S."/>
            <person name="Vincourt P."/>
            <person name="Rieseberg L.H."/>
            <person name="Langlade N.B."/>
        </authorList>
    </citation>
    <scope>NUCLEOTIDE SEQUENCE</scope>
    <source>
        <tissue evidence="1">Leaves</tissue>
    </source>
</reference>
<gene>
    <name evidence="1" type="ORF">HanXRQr2_Chr16g0756721</name>
</gene>
<comment type="caution">
    <text evidence="1">The sequence shown here is derived from an EMBL/GenBank/DDBJ whole genome shotgun (WGS) entry which is preliminary data.</text>
</comment>
<sequence>MQPQECHVPIVTGLLVSDKNWHIDELTRTDFIGEAVVAMTALSSVRFYKFYQL</sequence>
<accession>A0A9K3DUW8</accession>
<dbReference type="AlphaFoldDB" id="A0A9K3DUW8"/>
<dbReference type="Proteomes" id="UP000215914">
    <property type="component" value="Unassembled WGS sequence"/>
</dbReference>
<organism evidence="1 2">
    <name type="scientific">Helianthus annuus</name>
    <name type="common">Common sunflower</name>
    <dbReference type="NCBI Taxonomy" id="4232"/>
    <lineage>
        <taxon>Eukaryota</taxon>
        <taxon>Viridiplantae</taxon>
        <taxon>Streptophyta</taxon>
        <taxon>Embryophyta</taxon>
        <taxon>Tracheophyta</taxon>
        <taxon>Spermatophyta</taxon>
        <taxon>Magnoliopsida</taxon>
        <taxon>eudicotyledons</taxon>
        <taxon>Gunneridae</taxon>
        <taxon>Pentapetalae</taxon>
        <taxon>asterids</taxon>
        <taxon>campanulids</taxon>
        <taxon>Asterales</taxon>
        <taxon>Asteraceae</taxon>
        <taxon>Asteroideae</taxon>
        <taxon>Heliantheae alliance</taxon>
        <taxon>Heliantheae</taxon>
        <taxon>Helianthus</taxon>
    </lineage>
</organism>